<protein>
    <submittedName>
        <fullName evidence="1">Uncharacterized protein</fullName>
    </submittedName>
</protein>
<gene>
    <name evidence="1" type="ORF">PAHAL_2G235300</name>
</gene>
<accession>A0A2T8KQ54</accession>
<dbReference type="Gramene" id="PVH64313">
    <property type="protein sequence ID" value="PVH64313"/>
    <property type="gene ID" value="PAHAL_2G235300"/>
</dbReference>
<organism evidence="1">
    <name type="scientific">Panicum hallii</name>
    <dbReference type="NCBI Taxonomy" id="206008"/>
    <lineage>
        <taxon>Eukaryota</taxon>
        <taxon>Viridiplantae</taxon>
        <taxon>Streptophyta</taxon>
        <taxon>Embryophyta</taxon>
        <taxon>Tracheophyta</taxon>
        <taxon>Spermatophyta</taxon>
        <taxon>Magnoliopsida</taxon>
        <taxon>Liliopsida</taxon>
        <taxon>Poales</taxon>
        <taxon>Poaceae</taxon>
        <taxon>PACMAD clade</taxon>
        <taxon>Panicoideae</taxon>
        <taxon>Panicodae</taxon>
        <taxon>Paniceae</taxon>
        <taxon>Panicinae</taxon>
        <taxon>Panicum</taxon>
        <taxon>Panicum sect. Panicum</taxon>
    </lineage>
</organism>
<dbReference type="AlphaFoldDB" id="A0A2T8KQ54"/>
<sequence length="57" mass="6867">MMHGCAWTDGTANQGNSSIFFFFFSDSHLLVGWKLIEERRNWFSGRKRNLYMGREFW</sequence>
<name>A0A2T8KQ54_9POAL</name>
<reference evidence="1" key="1">
    <citation type="submission" date="2018-04" db="EMBL/GenBank/DDBJ databases">
        <title>WGS assembly of Panicum hallii.</title>
        <authorList>
            <person name="Lovell J."/>
            <person name="Jenkins J."/>
            <person name="Lowry D."/>
            <person name="Mamidi S."/>
            <person name="Sreedasyam A."/>
            <person name="Weng X."/>
            <person name="Barry K."/>
            <person name="Bonette J."/>
            <person name="Campitelli B."/>
            <person name="Daum C."/>
            <person name="Gordon S."/>
            <person name="Gould B."/>
            <person name="Lipzen A."/>
            <person name="Macqueen A."/>
            <person name="Palacio-Mejia J."/>
            <person name="Plott C."/>
            <person name="Shakirov E."/>
            <person name="Shu S."/>
            <person name="Yoshinaga Y."/>
            <person name="Zane M."/>
            <person name="Rokhsar D."/>
            <person name="Grimwood J."/>
            <person name="Schmutz J."/>
            <person name="Juenger T."/>
        </authorList>
    </citation>
    <scope>NUCLEOTIDE SEQUENCE [LARGE SCALE GENOMIC DNA]</scope>
    <source>
        <strain evidence="1">FIL2</strain>
    </source>
</reference>
<proteinExistence type="predicted"/>
<dbReference type="EMBL" id="CM008047">
    <property type="protein sequence ID" value="PVH64313.1"/>
    <property type="molecule type" value="Genomic_DNA"/>
</dbReference>
<dbReference type="Proteomes" id="UP000243499">
    <property type="component" value="Chromosome 2"/>
</dbReference>
<evidence type="ECO:0000313" key="1">
    <source>
        <dbReference type="EMBL" id="PVH64313.1"/>
    </source>
</evidence>